<name>A0ABU1HXP7_9MICO</name>
<accession>A0ABU1HXP7</accession>
<dbReference type="Pfam" id="PF08240">
    <property type="entry name" value="ADH_N"/>
    <property type="match status" value="1"/>
</dbReference>
<dbReference type="PANTHER" id="PTHR45348">
    <property type="entry name" value="HYPOTHETICAL OXIDOREDUCTASE (EUROFUNG)"/>
    <property type="match status" value="1"/>
</dbReference>
<dbReference type="EMBL" id="JAVIZA010000001">
    <property type="protein sequence ID" value="MDR6166397.1"/>
    <property type="molecule type" value="Genomic_DNA"/>
</dbReference>
<dbReference type="SUPFAM" id="SSF50129">
    <property type="entry name" value="GroES-like"/>
    <property type="match status" value="1"/>
</dbReference>
<dbReference type="SUPFAM" id="SSF51735">
    <property type="entry name" value="NAD(P)-binding Rossmann-fold domains"/>
    <property type="match status" value="1"/>
</dbReference>
<organism evidence="2 3">
    <name type="scientific">Microbacterium paludicola</name>
    <dbReference type="NCBI Taxonomy" id="300019"/>
    <lineage>
        <taxon>Bacteria</taxon>
        <taxon>Bacillati</taxon>
        <taxon>Actinomycetota</taxon>
        <taxon>Actinomycetes</taxon>
        <taxon>Micrococcales</taxon>
        <taxon>Microbacteriaceae</taxon>
        <taxon>Microbacterium</taxon>
    </lineage>
</organism>
<dbReference type="InterPro" id="IPR020843">
    <property type="entry name" value="ER"/>
</dbReference>
<dbReference type="InterPro" id="IPR047122">
    <property type="entry name" value="Trans-enoyl_RdTase-like"/>
</dbReference>
<protein>
    <submittedName>
        <fullName evidence="2">NADPH:quinone reductase-like Zn-dependent oxidoreductase</fullName>
    </submittedName>
</protein>
<keyword evidence="3" id="KW-1185">Reference proteome</keyword>
<gene>
    <name evidence="2" type="ORF">QE367_000601</name>
</gene>
<proteinExistence type="predicted"/>
<evidence type="ECO:0000259" key="1">
    <source>
        <dbReference type="SMART" id="SM00829"/>
    </source>
</evidence>
<dbReference type="Gene3D" id="3.90.180.10">
    <property type="entry name" value="Medium-chain alcohol dehydrogenases, catalytic domain"/>
    <property type="match status" value="1"/>
</dbReference>
<dbReference type="PANTHER" id="PTHR45348:SF2">
    <property type="entry name" value="ZINC-TYPE ALCOHOL DEHYDROGENASE-LIKE PROTEIN C2E1P3.01"/>
    <property type="match status" value="1"/>
</dbReference>
<evidence type="ECO:0000313" key="2">
    <source>
        <dbReference type="EMBL" id="MDR6166397.1"/>
    </source>
</evidence>
<reference evidence="2 3" key="1">
    <citation type="submission" date="2023-08" db="EMBL/GenBank/DDBJ databases">
        <title>Functional and genomic diversity of the sorghum phyllosphere microbiome.</title>
        <authorList>
            <person name="Shade A."/>
        </authorList>
    </citation>
    <scope>NUCLEOTIDE SEQUENCE [LARGE SCALE GENOMIC DNA]</scope>
    <source>
        <strain evidence="2 3">SORGH_AS_0919</strain>
    </source>
</reference>
<feature type="domain" description="Enoyl reductase (ER)" evidence="1">
    <location>
        <begin position="25"/>
        <end position="383"/>
    </location>
</feature>
<dbReference type="SMART" id="SM00829">
    <property type="entry name" value="PKS_ER"/>
    <property type="match status" value="1"/>
</dbReference>
<evidence type="ECO:0000313" key="3">
    <source>
        <dbReference type="Proteomes" id="UP001260188"/>
    </source>
</evidence>
<comment type="caution">
    <text evidence="2">The sequence shown here is derived from an EMBL/GenBank/DDBJ whole genome shotgun (WGS) entry which is preliminary data.</text>
</comment>
<dbReference type="InterPro" id="IPR013154">
    <property type="entry name" value="ADH-like_N"/>
</dbReference>
<sequence length="385" mass="40198">MTHNVITSRNGARPMSSNAAAWLPSPRADLVVGPAALHEPGPGEILIRSRAVAVNPLDDVKQWTGDLMYRWLGYPAVLGEDVAGEVAAVGEGVTRFAVDDRVAAYAVGMERGRRHEAEGAFQLYVVVREDLATPLPDGLSFEQAAVLPLAVSTAATALFQDDQLALRTPTADAAPTGETLVVWGGSTSVGSNAIQLAVAAGYRVITTASPHNESRMRELGAELVVDYRAPGAVAAIVSGVGGRPLAGVVAIGAGSGDAAVRIAAAASARRVALLSPPIAFTTLPRRGGPSIAFLRTMTTIGLSQLATQARARRHGIAARFVWGSSLMTNSVGPMLWEDYLPRALAEGRHVCVPEAEIVGEGLESVQHALNLLHAGVSARKLVVRL</sequence>
<dbReference type="Gene3D" id="3.40.50.720">
    <property type="entry name" value="NAD(P)-binding Rossmann-like Domain"/>
    <property type="match status" value="1"/>
</dbReference>
<dbReference type="Proteomes" id="UP001260188">
    <property type="component" value="Unassembled WGS sequence"/>
</dbReference>
<dbReference type="CDD" id="cd08249">
    <property type="entry name" value="enoyl_reductase_like"/>
    <property type="match status" value="1"/>
</dbReference>
<dbReference type="InterPro" id="IPR036291">
    <property type="entry name" value="NAD(P)-bd_dom_sf"/>
</dbReference>
<dbReference type="InterPro" id="IPR011032">
    <property type="entry name" value="GroES-like_sf"/>
</dbReference>